<keyword evidence="4 6" id="KW-1133">Transmembrane helix</keyword>
<dbReference type="Pfam" id="PF01810">
    <property type="entry name" value="LysE"/>
    <property type="match status" value="1"/>
</dbReference>
<dbReference type="EMBL" id="JAAHBV010000421">
    <property type="protein sequence ID" value="NER61375.1"/>
    <property type="molecule type" value="Genomic_DNA"/>
</dbReference>
<keyword evidence="10" id="KW-1185">Reference proteome</keyword>
<keyword evidence="2" id="KW-1003">Cell membrane</keyword>
<dbReference type="Proteomes" id="UP000480410">
    <property type="component" value="Unassembled WGS sequence"/>
</dbReference>
<name>A0A6B3NL27_9PSED</name>
<feature type="transmembrane region" description="Helical" evidence="6">
    <location>
        <begin position="186"/>
        <end position="204"/>
    </location>
</feature>
<dbReference type="PANTHER" id="PTHR30086:SF20">
    <property type="entry name" value="ARGININE EXPORTER PROTEIN ARGO-RELATED"/>
    <property type="match status" value="1"/>
</dbReference>
<evidence type="ECO:0000313" key="7">
    <source>
        <dbReference type="EMBL" id="NER61375.1"/>
    </source>
</evidence>
<protein>
    <submittedName>
        <fullName evidence="8">LysE family translocator</fullName>
    </submittedName>
</protein>
<evidence type="ECO:0000256" key="5">
    <source>
        <dbReference type="ARBA" id="ARBA00023136"/>
    </source>
</evidence>
<dbReference type="AlphaFoldDB" id="A0A6B3NL27"/>
<dbReference type="PANTHER" id="PTHR30086">
    <property type="entry name" value="ARGININE EXPORTER PROTEIN ARGO"/>
    <property type="match status" value="1"/>
</dbReference>
<comment type="subcellular location">
    <subcellularLocation>
        <location evidence="1">Cell membrane</location>
        <topology evidence="1">Multi-pass membrane protein</topology>
    </subcellularLocation>
</comment>
<dbReference type="GO" id="GO:0005886">
    <property type="term" value="C:plasma membrane"/>
    <property type="evidence" value="ECO:0007669"/>
    <property type="project" value="UniProtKB-SubCell"/>
</dbReference>
<accession>A0A6B3NL27</accession>
<feature type="transmembrane region" description="Helical" evidence="6">
    <location>
        <begin position="6"/>
        <end position="26"/>
    </location>
</feature>
<dbReference type="Proteomes" id="UP000482634">
    <property type="component" value="Unassembled WGS sequence"/>
</dbReference>
<keyword evidence="3 6" id="KW-0812">Transmembrane</keyword>
<organism evidence="8 10">
    <name type="scientific">Pseudomonas brassicae</name>
    <dbReference type="NCBI Taxonomy" id="2708063"/>
    <lineage>
        <taxon>Bacteria</taxon>
        <taxon>Pseudomonadati</taxon>
        <taxon>Pseudomonadota</taxon>
        <taxon>Gammaproteobacteria</taxon>
        <taxon>Pseudomonadales</taxon>
        <taxon>Pseudomonadaceae</taxon>
        <taxon>Pseudomonas</taxon>
    </lineage>
</organism>
<sequence>MTLSVFAAFWAVSILFVVTPGADWAYAISAGLKGRVVVPAVVGMLSGHLIATVVVAAGVGTLVAGHPLAMSVLTVAGSGYLLWLGINMLTHPSAPQADPAQASGAWRRWAFKGLCVSGLNPKVFLLFLALLPQFTDATAPWPVPMQILALGLVHAASCGVIYLLVGFGSQAVLGARPGAAHLVSRLSGAAMIIIALVLLAGQITQHSALR</sequence>
<evidence type="ECO:0000313" key="8">
    <source>
        <dbReference type="EMBL" id="NER62699.1"/>
    </source>
</evidence>
<evidence type="ECO:0000256" key="6">
    <source>
        <dbReference type="SAM" id="Phobius"/>
    </source>
</evidence>
<dbReference type="InterPro" id="IPR001123">
    <property type="entry name" value="LeuE-type"/>
</dbReference>
<keyword evidence="5 6" id="KW-0472">Membrane</keyword>
<proteinExistence type="predicted"/>
<dbReference type="EMBL" id="JAAHBU010000005">
    <property type="protein sequence ID" value="NER62699.1"/>
    <property type="molecule type" value="Genomic_DNA"/>
</dbReference>
<comment type="caution">
    <text evidence="8">The sequence shown here is derived from an EMBL/GenBank/DDBJ whole genome shotgun (WGS) entry which is preliminary data.</text>
</comment>
<reference evidence="9 10" key="1">
    <citation type="submission" date="2020-02" db="EMBL/GenBank/DDBJ databases">
        <title>Broccoli isolated Pseudomonas sp.</title>
        <authorList>
            <person name="Fujikawa T."/>
            <person name="Sawada H."/>
        </authorList>
    </citation>
    <scope>NUCLEOTIDE SEQUENCE [LARGE SCALE GENOMIC DNA]</scope>
    <source>
        <strain evidence="8 10">MAFF212427</strain>
        <strain evidence="7 9">MAFF212428</strain>
    </source>
</reference>
<dbReference type="RefSeq" id="WP_163940355.1">
    <property type="nucleotide sequence ID" value="NZ_JAAHBU010000005.1"/>
</dbReference>
<evidence type="ECO:0000313" key="10">
    <source>
        <dbReference type="Proteomes" id="UP000482634"/>
    </source>
</evidence>
<evidence type="ECO:0000256" key="2">
    <source>
        <dbReference type="ARBA" id="ARBA00022475"/>
    </source>
</evidence>
<gene>
    <name evidence="7" type="ORF">G3435_18265</name>
    <name evidence="8" type="ORF">G3436_00700</name>
</gene>
<feature type="transmembrane region" description="Helical" evidence="6">
    <location>
        <begin position="38"/>
        <end position="62"/>
    </location>
</feature>
<evidence type="ECO:0000256" key="1">
    <source>
        <dbReference type="ARBA" id="ARBA00004651"/>
    </source>
</evidence>
<feature type="transmembrane region" description="Helical" evidence="6">
    <location>
        <begin position="68"/>
        <end position="89"/>
    </location>
</feature>
<evidence type="ECO:0000256" key="4">
    <source>
        <dbReference type="ARBA" id="ARBA00022989"/>
    </source>
</evidence>
<accession>A0A6M0CUS8</accession>
<evidence type="ECO:0000256" key="3">
    <source>
        <dbReference type="ARBA" id="ARBA00022692"/>
    </source>
</evidence>
<dbReference type="GO" id="GO:0015171">
    <property type="term" value="F:amino acid transmembrane transporter activity"/>
    <property type="evidence" value="ECO:0007669"/>
    <property type="project" value="TreeGrafter"/>
</dbReference>
<feature type="transmembrane region" description="Helical" evidence="6">
    <location>
        <begin position="143"/>
        <end position="165"/>
    </location>
</feature>
<evidence type="ECO:0000313" key="9">
    <source>
        <dbReference type="Proteomes" id="UP000480410"/>
    </source>
</evidence>
<feature type="transmembrane region" description="Helical" evidence="6">
    <location>
        <begin position="109"/>
        <end position="131"/>
    </location>
</feature>